<keyword evidence="2" id="KW-0677">Repeat</keyword>
<dbReference type="Gene3D" id="2.130.10.10">
    <property type="entry name" value="YVTN repeat-like/Quinoprotein amine dehydrogenase"/>
    <property type="match status" value="1"/>
</dbReference>
<comment type="caution">
    <text evidence="3">The sequence shown here is derived from an EMBL/GenBank/DDBJ whole genome shotgun (WGS) entry which is preliminary data.</text>
</comment>
<gene>
    <name evidence="3" type="ORF">NCGR_LOCUS37652</name>
</gene>
<dbReference type="InterPro" id="IPR036322">
    <property type="entry name" value="WD40_repeat_dom_sf"/>
</dbReference>
<protein>
    <recommendedName>
        <fullName evidence="5">Transducin/WD40 repeat-like superfamily protein</fullName>
    </recommendedName>
</protein>
<dbReference type="SUPFAM" id="SSF50978">
    <property type="entry name" value="WD40 repeat-like"/>
    <property type="match status" value="1"/>
</dbReference>
<keyword evidence="1" id="KW-0853">WD repeat</keyword>
<evidence type="ECO:0008006" key="5">
    <source>
        <dbReference type="Google" id="ProtNLM"/>
    </source>
</evidence>
<evidence type="ECO:0000256" key="2">
    <source>
        <dbReference type="ARBA" id="ARBA00022737"/>
    </source>
</evidence>
<dbReference type="GO" id="GO:0006888">
    <property type="term" value="P:endoplasmic reticulum to Golgi vesicle-mediated transport"/>
    <property type="evidence" value="ECO:0007669"/>
    <property type="project" value="TreeGrafter"/>
</dbReference>
<dbReference type="InterPro" id="IPR015943">
    <property type="entry name" value="WD40/YVTN_repeat-like_dom_sf"/>
</dbReference>
<dbReference type="OrthoDB" id="629861at2759"/>
<dbReference type="GO" id="GO:0006891">
    <property type="term" value="P:intra-Golgi vesicle-mediated transport"/>
    <property type="evidence" value="ECO:0007669"/>
    <property type="project" value="TreeGrafter"/>
</dbReference>
<dbReference type="SMART" id="SM00320">
    <property type="entry name" value="WD40"/>
    <property type="match status" value="2"/>
</dbReference>
<dbReference type="AlphaFoldDB" id="A0A811QE62"/>
<dbReference type="PANTHER" id="PTHR19876">
    <property type="entry name" value="COATOMER"/>
    <property type="match status" value="1"/>
</dbReference>
<evidence type="ECO:0000313" key="4">
    <source>
        <dbReference type="Proteomes" id="UP000604825"/>
    </source>
</evidence>
<dbReference type="EMBL" id="CAJGYO010000009">
    <property type="protein sequence ID" value="CAD6254043.1"/>
    <property type="molecule type" value="Genomic_DNA"/>
</dbReference>
<dbReference type="InterPro" id="IPR001680">
    <property type="entry name" value="WD40_rpt"/>
</dbReference>
<dbReference type="Proteomes" id="UP000604825">
    <property type="component" value="Unassembled WGS sequence"/>
</dbReference>
<accession>A0A811QE62</accession>
<keyword evidence="4" id="KW-1185">Reference proteome</keyword>
<organism evidence="3 4">
    <name type="scientific">Miscanthus lutarioriparius</name>
    <dbReference type="NCBI Taxonomy" id="422564"/>
    <lineage>
        <taxon>Eukaryota</taxon>
        <taxon>Viridiplantae</taxon>
        <taxon>Streptophyta</taxon>
        <taxon>Embryophyta</taxon>
        <taxon>Tracheophyta</taxon>
        <taxon>Spermatophyta</taxon>
        <taxon>Magnoliopsida</taxon>
        <taxon>Liliopsida</taxon>
        <taxon>Poales</taxon>
        <taxon>Poaceae</taxon>
        <taxon>PACMAD clade</taxon>
        <taxon>Panicoideae</taxon>
        <taxon>Andropogonodae</taxon>
        <taxon>Andropogoneae</taxon>
        <taxon>Saccharinae</taxon>
        <taxon>Miscanthus</taxon>
    </lineage>
</organism>
<dbReference type="GO" id="GO:0006890">
    <property type="term" value="P:retrograde vesicle-mediated transport, Golgi to endoplasmic reticulum"/>
    <property type="evidence" value="ECO:0007669"/>
    <property type="project" value="TreeGrafter"/>
</dbReference>
<dbReference type="GO" id="GO:0030126">
    <property type="term" value="C:COPI vesicle coat"/>
    <property type="evidence" value="ECO:0007669"/>
    <property type="project" value="TreeGrafter"/>
</dbReference>
<evidence type="ECO:0000313" key="3">
    <source>
        <dbReference type="EMBL" id="CAD6254043.1"/>
    </source>
</evidence>
<dbReference type="InterPro" id="IPR050844">
    <property type="entry name" value="Coatomer_complex_subunit"/>
</dbReference>
<sequence>MAGEGKLAAARARSRFSLVLFSRNRYDCREPVPFSGGRRFETRDSSYYYEDRIWGARTAKFIAREKWIVVGSDWGFIEVYSYIAMRNFKGLKSYLFSEIKKFRAHEHASDISLDVHPTGPFLLSASSSRRHSSRWTVLGTIKLWDWENGWVCIRTFDTQIDLSQVKFNPMDPNRFVTVSSTGDAKVWNISSPSWESTLSGAKDAEYFDFFTRDDKLHLIISHYSKKKATSSKKLPTHYEVETQKRTRTEDVSLQQVRQTMHVPWSE</sequence>
<dbReference type="GO" id="GO:0006886">
    <property type="term" value="P:intracellular protein transport"/>
    <property type="evidence" value="ECO:0007669"/>
    <property type="project" value="TreeGrafter"/>
</dbReference>
<dbReference type="PANTHER" id="PTHR19876:SF72">
    <property type="entry name" value="COATOMER WD ASSOCIATED REGION DOMAIN-CONTAINING PROTEIN"/>
    <property type="match status" value="1"/>
</dbReference>
<proteinExistence type="predicted"/>
<evidence type="ECO:0000256" key="1">
    <source>
        <dbReference type="ARBA" id="ARBA00022574"/>
    </source>
</evidence>
<name>A0A811QE62_9POAL</name>
<reference evidence="3" key="1">
    <citation type="submission" date="2020-10" db="EMBL/GenBank/DDBJ databases">
        <authorList>
            <person name="Han B."/>
            <person name="Lu T."/>
            <person name="Zhao Q."/>
            <person name="Huang X."/>
            <person name="Zhao Y."/>
        </authorList>
    </citation>
    <scope>NUCLEOTIDE SEQUENCE</scope>
</reference>